<dbReference type="InterPro" id="IPR039697">
    <property type="entry name" value="Alcohol_dehydrogenase_Fe"/>
</dbReference>
<dbReference type="EMBL" id="LR130778">
    <property type="protein sequence ID" value="VDN45987.1"/>
    <property type="molecule type" value="Genomic_DNA"/>
</dbReference>
<evidence type="ECO:0000313" key="2">
    <source>
        <dbReference type="EMBL" id="VDN45987.1"/>
    </source>
</evidence>
<keyword evidence="3" id="KW-1185">Reference proteome</keyword>
<dbReference type="GO" id="GO:0046872">
    <property type="term" value="F:metal ion binding"/>
    <property type="evidence" value="ECO:0007669"/>
    <property type="project" value="InterPro"/>
</dbReference>
<feature type="domain" description="Fe-containing alcohol dehydrogenase-like C-terminal" evidence="1">
    <location>
        <begin position="21"/>
        <end position="218"/>
    </location>
</feature>
<dbReference type="PANTHER" id="PTHR11496">
    <property type="entry name" value="ALCOHOL DEHYDROGENASE"/>
    <property type="match status" value="1"/>
</dbReference>
<dbReference type="PANTHER" id="PTHR11496:SF102">
    <property type="entry name" value="ALCOHOL DEHYDROGENASE 4"/>
    <property type="match status" value="1"/>
</dbReference>
<organism evidence="2 3">
    <name type="scientific">Petrocella atlantisensis</name>
    <dbReference type="NCBI Taxonomy" id="2173034"/>
    <lineage>
        <taxon>Bacteria</taxon>
        <taxon>Bacillati</taxon>
        <taxon>Bacillota</taxon>
        <taxon>Clostridia</taxon>
        <taxon>Lachnospirales</taxon>
        <taxon>Vallitaleaceae</taxon>
        <taxon>Petrocella</taxon>
    </lineage>
</organism>
<protein>
    <submittedName>
        <fullName evidence="2">Alcohol dehydrogenase</fullName>
    </submittedName>
</protein>
<dbReference type="InterPro" id="IPR018211">
    <property type="entry name" value="ADH_Fe_CS"/>
</dbReference>
<dbReference type="Proteomes" id="UP000279029">
    <property type="component" value="Chromosome"/>
</dbReference>
<dbReference type="InterPro" id="IPR056798">
    <property type="entry name" value="ADH_Fe_C"/>
</dbReference>
<reference evidence="2 3" key="1">
    <citation type="submission" date="2018-09" db="EMBL/GenBank/DDBJ databases">
        <authorList>
            <person name="Postec A."/>
        </authorList>
    </citation>
    <scope>NUCLEOTIDE SEQUENCE [LARGE SCALE GENOMIC DNA]</scope>
    <source>
        <strain evidence="2">70B-A</strain>
    </source>
</reference>
<accession>A0A3P7PN76</accession>
<proteinExistence type="predicted"/>
<dbReference type="KEGG" id="cbar:PATL70BA_0145"/>
<sequence>MLADLVLVDPSLTLSMPQAITASTGLDALTQVIEPYVSSFANPLTDGFCREGIWRIGRSIKKAYDDGLDIRAREDMALGSLLGGMALANAKLGAVHGFAGVIGGRFDAPHGFVCAALLPSVIDHNIRALTERDPEHIAIKRYQEISIWLTGDDHADISACVHWLKDLYQHMNIQGLATFGITTKDFDDIIRKSSGSSSMKGNPITLTHEEMINILTESM</sequence>
<dbReference type="AlphaFoldDB" id="A0A3P7PN76"/>
<dbReference type="SUPFAM" id="SSF56796">
    <property type="entry name" value="Dehydroquinate synthase-like"/>
    <property type="match status" value="1"/>
</dbReference>
<dbReference type="PROSITE" id="PS00913">
    <property type="entry name" value="ADH_IRON_1"/>
    <property type="match status" value="1"/>
</dbReference>
<evidence type="ECO:0000259" key="1">
    <source>
        <dbReference type="Pfam" id="PF25137"/>
    </source>
</evidence>
<gene>
    <name evidence="2" type="ORF">PATL70BA_0145</name>
</gene>
<evidence type="ECO:0000313" key="3">
    <source>
        <dbReference type="Proteomes" id="UP000279029"/>
    </source>
</evidence>
<name>A0A3P7PN76_9FIRM</name>
<dbReference type="Gene3D" id="1.20.1090.10">
    <property type="entry name" value="Dehydroquinate synthase-like - alpha domain"/>
    <property type="match status" value="1"/>
</dbReference>
<dbReference type="Pfam" id="PF25137">
    <property type="entry name" value="ADH_Fe_C"/>
    <property type="match status" value="1"/>
</dbReference>
<dbReference type="GO" id="GO:0004022">
    <property type="term" value="F:alcohol dehydrogenase (NAD+) activity"/>
    <property type="evidence" value="ECO:0007669"/>
    <property type="project" value="TreeGrafter"/>
</dbReference>